<dbReference type="Proteomes" id="UP000002058">
    <property type="component" value="Unassembled WGS sequence"/>
</dbReference>
<dbReference type="CDD" id="cd05244">
    <property type="entry name" value="BVR-B_like_SDR_a"/>
    <property type="match status" value="1"/>
</dbReference>
<dbReference type="InterPro" id="IPR016040">
    <property type="entry name" value="NAD(P)-bd_dom"/>
</dbReference>
<dbReference type="OrthoDB" id="10254221at2759"/>
<dbReference type="HOGENOM" id="CLU_025711_4_3_1"/>
<keyword evidence="4" id="KW-1185">Reference proteome</keyword>
<proteinExistence type="inferred from homology"/>
<dbReference type="eggNOG" id="ENOG502QRBH">
    <property type="taxonomic scope" value="Eukaryota"/>
</dbReference>
<dbReference type="Gene3D" id="3.40.50.720">
    <property type="entry name" value="NAD(P)-binding Rossmann-like Domain"/>
    <property type="match status" value="1"/>
</dbReference>
<comment type="similarity">
    <text evidence="1">Belongs to the avfA family.</text>
</comment>
<gene>
    <name evidence="3" type="ORF">UREG_00713</name>
</gene>
<dbReference type="Pfam" id="PF13460">
    <property type="entry name" value="NAD_binding_10"/>
    <property type="match status" value="1"/>
</dbReference>
<feature type="domain" description="NAD(P)-binding" evidence="2">
    <location>
        <begin position="32"/>
        <end position="227"/>
    </location>
</feature>
<evidence type="ECO:0000313" key="3">
    <source>
        <dbReference type="EMBL" id="EEP75866.1"/>
    </source>
</evidence>
<protein>
    <recommendedName>
        <fullName evidence="2">NAD(P)-binding domain-containing protein</fullName>
    </recommendedName>
</protein>
<sequence length="247" mass="27553">MWCNLHHINPRVCPSATSLNINIMFMKLLIFGATGAAGGWTARKAIAHGHDVTLHVRDENRVPGDIKNSGKVKIIQGILSDEESLSEAVQGQDAILSCIGPNGPWPSKGELSNGYRLIFRLMRRHNVRRVIAMATISCYDERDSFALSRLLAYSAVFVLARTAQNEILAIEEAFKEEGQGLDWTLCRVPVLGSSSKDGGMAEAGWVGDGKWNAFLERRDWANWMIREAERDQPMWVGEMPALYTPKR</sequence>
<dbReference type="PANTHER" id="PTHR43355">
    <property type="entry name" value="FLAVIN REDUCTASE (NADPH)"/>
    <property type="match status" value="1"/>
</dbReference>
<dbReference type="RefSeq" id="XP_002541199.1">
    <property type="nucleotide sequence ID" value="XM_002541153.1"/>
</dbReference>
<dbReference type="EMBL" id="CH476615">
    <property type="protein sequence ID" value="EEP75866.1"/>
    <property type="molecule type" value="Genomic_DNA"/>
</dbReference>
<dbReference type="GO" id="GO:0004074">
    <property type="term" value="F:biliverdin reductase [NAD(P)H] activity"/>
    <property type="evidence" value="ECO:0007669"/>
    <property type="project" value="TreeGrafter"/>
</dbReference>
<dbReference type="STRING" id="336963.C4JDK4"/>
<reference evidence="4" key="1">
    <citation type="journal article" date="2009" name="Genome Res.">
        <title>Comparative genomic analyses of the human fungal pathogens Coccidioides and their relatives.</title>
        <authorList>
            <person name="Sharpton T.J."/>
            <person name="Stajich J.E."/>
            <person name="Rounsley S.D."/>
            <person name="Gardner M.J."/>
            <person name="Wortman J.R."/>
            <person name="Jordar V.S."/>
            <person name="Maiti R."/>
            <person name="Kodira C.D."/>
            <person name="Neafsey D.E."/>
            <person name="Zeng Q."/>
            <person name="Hung C.-Y."/>
            <person name="McMahan C."/>
            <person name="Muszewska A."/>
            <person name="Grynberg M."/>
            <person name="Mandel M.A."/>
            <person name="Kellner E.M."/>
            <person name="Barker B.M."/>
            <person name="Galgiani J.N."/>
            <person name="Orbach M.J."/>
            <person name="Kirkland T.N."/>
            <person name="Cole G.T."/>
            <person name="Henn M.R."/>
            <person name="Birren B.W."/>
            <person name="Taylor J.W."/>
        </authorList>
    </citation>
    <scope>NUCLEOTIDE SEQUENCE [LARGE SCALE GENOMIC DNA]</scope>
    <source>
        <strain evidence="4">UAMH 1704</strain>
    </source>
</reference>
<evidence type="ECO:0000256" key="1">
    <source>
        <dbReference type="ARBA" id="ARBA00038376"/>
    </source>
</evidence>
<dbReference type="AlphaFoldDB" id="C4JDK4"/>
<dbReference type="PANTHER" id="PTHR43355:SF2">
    <property type="entry name" value="FLAVIN REDUCTASE (NADPH)"/>
    <property type="match status" value="1"/>
</dbReference>
<dbReference type="InterPro" id="IPR036291">
    <property type="entry name" value="NAD(P)-bd_dom_sf"/>
</dbReference>
<dbReference type="OMA" id="RRDWANW"/>
<evidence type="ECO:0000313" key="4">
    <source>
        <dbReference type="Proteomes" id="UP000002058"/>
    </source>
</evidence>
<dbReference type="GeneID" id="8443659"/>
<name>C4JDK4_UNCRE</name>
<dbReference type="SUPFAM" id="SSF51735">
    <property type="entry name" value="NAD(P)-binding Rossmann-fold domains"/>
    <property type="match status" value="1"/>
</dbReference>
<dbReference type="GO" id="GO:0042602">
    <property type="term" value="F:riboflavin reductase (NADPH) activity"/>
    <property type="evidence" value="ECO:0007669"/>
    <property type="project" value="TreeGrafter"/>
</dbReference>
<evidence type="ECO:0000259" key="2">
    <source>
        <dbReference type="Pfam" id="PF13460"/>
    </source>
</evidence>
<dbReference type="InParanoid" id="C4JDK4"/>
<accession>C4JDK4</accession>
<dbReference type="InterPro" id="IPR051606">
    <property type="entry name" value="Polyketide_Oxido-like"/>
</dbReference>
<dbReference type="VEuPathDB" id="FungiDB:UREG_00713"/>
<dbReference type="KEGG" id="ure:UREG_00713"/>
<organism evidence="3 4">
    <name type="scientific">Uncinocarpus reesii (strain UAMH 1704)</name>
    <dbReference type="NCBI Taxonomy" id="336963"/>
    <lineage>
        <taxon>Eukaryota</taxon>
        <taxon>Fungi</taxon>
        <taxon>Dikarya</taxon>
        <taxon>Ascomycota</taxon>
        <taxon>Pezizomycotina</taxon>
        <taxon>Eurotiomycetes</taxon>
        <taxon>Eurotiomycetidae</taxon>
        <taxon>Onygenales</taxon>
        <taxon>Onygenaceae</taxon>
        <taxon>Uncinocarpus</taxon>
    </lineage>
</organism>